<dbReference type="EMBL" id="JAAEDH010000035">
    <property type="protein sequence ID" value="MBR0657447.1"/>
    <property type="molecule type" value="Genomic_DNA"/>
</dbReference>
<dbReference type="InterPro" id="IPR042099">
    <property type="entry name" value="ANL_N_sf"/>
</dbReference>
<dbReference type="PANTHER" id="PTHR43767">
    <property type="entry name" value="LONG-CHAIN-FATTY-ACID--COA LIGASE"/>
    <property type="match status" value="1"/>
</dbReference>
<keyword evidence="1" id="KW-0436">Ligase</keyword>
<gene>
    <name evidence="3" type="ORF">GXW79_20390</name>
</gene>
<accession>A0AAF1KUY6</accession>
<sequence length="438" mass="45657">MIPLTQRAGGEILARRGAEPVTVATFLAEAMALAARLPARGPVINLCAERYLALVGFAAALIAGHTTLLSADRSARRVQELVASHGATAIIGDNPDATWPLPCVVPDGARADAGPVPAIAGDHLAAIAFTSGSTGLPVAHAKPWGSLVRHAEAAAHRFGLRHADGPSATILATVPAQHMYGFETTIMLPLHSAAAVYCGANFYPTDIAEALALVPGRRMLVTTPLQIRGQLEAGVALPTLEAVISATAPLASDLAAQAERAWDTRVLEIYGATEAGSLASRRTLDGEAWLPYDGIAVAIEDGAAIVDVPGLPHRVPLADALEALPEGRFRLVGRRSDVVKLAGKRASLAGLNRILCEIEGVRDGVFMAPDDIEADPGARLSAFVVAPGHSPEQIIAALRQRVESAFLPRPMLMVPALPRDALGKLSRRALAALREGSA</sequence>
<dbReference type="InterPro" id="IPR000873">
    <property type="entry name" value="AMP-dep_synth/lig_dom"/>
</dbReference>
<dbReference type="PANTHER" id="PTHR43767:SF8">
    <property type="entry name" value="LONG-CHAIN-FATTY-ACID--COA LIGASE"/>
    <property type="match status" value="1"/>
</dbReference>
<protein>
    <submittedName>
        <fullName evidence="3">Acyl-CoA synthetase</fullName>
    </submittedName>
</protein>
<dbReference type="InterPro" id="IPR050237">
    <property type="entry name" value="ATP-dep_AMP-bd_enzyme"/>
</dbReference>
<evidence type="ECO:0000259" key="2">
    <source>
        <dbReference type="Pfam" id="PF00501"/>
    </source>
</evidence>
<evidence type="ECO:0000313" key="3">
    <source>
        <dbReference type="EMBL" id="MBR0657447.1"/>
    </source>
</evidence>
<dbReference type="InterPro" id="IPR045851">
    <property type="entry name" value="AMP-bd_C_sf"/>
</dbReference>
<dbReference type="AlphaFoldDB" id="A0AAF1KUY6"/>
<dbReference type="Pfam" id="PF00501">
    <property type="entry name" value="AMP-binding"/>
    <property type="match status" value="1"/>
</dbReference>
<dbReference type="SUPFAM" id="SSF56801">
    <property type="entry name" value="Acetyl-CoA synthetase-like"/>
    <property type="match status" value="1"/>
</dbReference>
<dbReference type="GO" id="GO:0016874">
    <property type="term" value="F:ligase activity"/>
    <property type="evidence" value="ECO:0007669"/>
    <property type="project" value="UniProtKB-KW"/>
</dbReference>
<reference evidence="3" key="2">
    <citation type="journal article" date="2021" name="Syst. Appl. Microbiol.">
        <title>Roseomonas hellenica sp. nov., isolated from roots of wild-growing Alkanna tinctoria.</title>
        <authorList>
            <person name="Rat A."/>
            <person name="Naranjo H.D."/>
            <person name="Lebbe L."/>
            <person name="Cnockaert M."/>
            <person name="Krigas N."/>
            <person name="Grigoriadou K."/>
            <person name="Maloupa E."/>
            <person name="Willems A."/>
        </authorList>
    </citation>
    <scope>NUCLEOTIDE SEQUENCE</scope>
    <source>
        <strain evidence="3">LMG 28251</strain>
    </source>
</reference>
<proteinExistence type="predicted"/>
<keyword evidence="4" id="KW-1185">Reference proteome</keyword>
<dbReference type="Proteomes" id="UP001196068">
    <property type="component" value="Unassembled WGS sequence"/>
</dbReference>
<dbReference type="Gene3D" id="3.30.300.30">
    <property type="match status" value="1"/>
</dbReference>
<comment type="caution">
    <text evidence="3">The sequence shown here is derived from an EMBL/GenBank/DDBJ whole genome shotgun (WGS) entry which is preliminary data.</text>
</comment>
<feature type="domain" description="AMP-dependent synthetase/ligase" evidence="2">
    <location>
        <begin position="20"/>
        <end position="308"/>
    </location>
</feature>
<reference evidence="3" key="1">
    <citation type="submission" date="2020-01" db="EMBL/GenBank/DDBJ databases">
        <authorList>
            <person name="Rat A."/>
        </authorList>
    </citation>
    <scope>NUCLEOTIDE SEQUENCE</scope>
    <source>
        <strain evidence="3">LMG 28251</strain>
    </source>
</reference>
<evidence type="ECO:0000313" key="4">
    <source>
        <dbReference type="Proteomes" id="UP001196068"/>
    </source>
</evidence>
<name>A0AAF1KUY6_9PROT</name>
<evidence type="ECO:0000256" key="1">
    <source>
        <dbReference type="ARBA" id="ARBA00022598"/>
    </source>
</evidence>
<dbReference type="Gene3D" id="3.40.50.12780">
    <property type="entry name" value="N-terminal domain of ligase-like"/>
    <property type="match status" value="1"/>
</dbReference>
<organism evidence="3 4">
    <name type="scientific">Plastoroseomonas arctica</name>
    <dbReference type="NCBI Taxonomy" id="1509237"/>
    <lineage>
        <taxon>Bacteria</taxon>
        <taxon>Pseudomonadati</taxon>
        <taxon>Pseudomonadota</taxon>
        <taxon>Alphaproteobacteria</taxon>
        <taxon>Acetobacterales</taxon>
        <taxon>Acetobacteraceae</taxon>
        <taxon>Plastoroseomonas</taxon>
    </lineage>
</organism>